<evidence type="ECO:0000313" key="2">
    <source>
        <dbReference type="EMBL" id="KAH9382535.1"/>
    </source>
</evidence>
<sequence length="105" mass="11571">MNGLSPLINLKYFDIVRSQAVDYMHCVLLDVTRQLVGFWLNCPTSPTTKETSKQKSSASKNKNSSALKKTKDSSTSNKKRDTSASKILFYIGESYVNITAGKASS</sequence>
<dbReference type="AlphaFoldDB" id="A0A9J6H6R3"/>
<protein>
    <submittedName>
        <fullName evidence="2">Uncharacterized protein</fullName>
    </submittedName>
</protein>
<organism evidence="2 3">
    <name type="scientific">Haemaphysalis longicornis</name>
    <name type="common">Bush tick</name>
    <dbReference type="NCBI Taxonomy" id="44386"/>
    <lineage>
        <taxon>Eukaryota</taxon>
        <taxon>Metazoa</taxon>
        <taxon>Ecdysozoa</taxon>
        <taxon>Arthropoda</taxon>
        <taxon>Chelicerata</taxon>
        <taxon>Arachnida</taxon>
        <taxon>Acari</taxon>
        <taxon>Parasitiformes</taxon>
        <taxon>Ixodida</taxon>
        <taxon>Ixodoidea</taxon>
        <taxon>Ixodidae</taxon>
        <taxon>Haemaphysalinae</taxon>
        <taxon>Haemaphysalis</taxon>
    </lineage>
</organism>
<feature type="compositionally biased region" description="Low complexity" evidence="1">
    <location>
        <begin position="54"/>
        <end position="67"/>
    </location>
</feature>
<comment type="caution">
    <text evidence="2">The sequence shown here is derived from an EMBL/GenBank/DDBJ whole genome shotgun (WGS) entry which is preliminary data.</text>
</comment>
<dbReference type="VEuPathDB" id="VectorBase:HLOH_043795"/>
<proteinExistence type="predicted"/>
<feature type="region of interest" description="Disordered" evidence="1">
    <location>
        <begin position="45"/>
        <end position="80"/>
    </location>
</feature>
<reference evidence="2 3" key="1">
    <citation type="journal article" date="2020" name="Cell">
        <title>Large-Scale Comparative Analyses of Tick Genomes Elucidate Their Genetic Diversity and Vector Capacities.</title>
        <authorList>
            <consortium name="Tick Genome and Microbiome Consortium (TIGMIC)"/>
            <person name="Jia N."/>
            <person name="Wang J."/>
            <person name="Shi W."/>
            <person name="Du L."/>
            <person name="Sun Y."/>
            <person name="Zhan W."/>
            <person name="Jiang J.F."/>
            <person name="Wang Q."/>
            <person name="Zhang B."/>
            <person name="Ji P."/>
            <person name="Bell-Sakyi L."/>
            <person name="Cui X.M."/>
            <person name="Yuan T.T."/>
            <person name="Jiang B.G."/>
            <person name="Yang W.F."/>
            <person name="Lam T.T."/>
            <person name="Chang Q.C."/>
            <person name="Ding S.J."/>
            <person name="Wang X.J."/>
            <person name="Zhu J.G."/>
            <person name="Ruan X.D."/>
            <person name="Zhao L."/>
            <person name="Wei J.T."/>
            <person name="Ye R.Z."/>
            <person name="Que T.C."/>
            <person name="Du C.H."/>
            <person name="Zhou Y.H."/>
            <person name="Cheng J.X."/>
            <person name="Dai P.F."/>
            <person name="Guo W.B."/>
            <person name="Han X.H."/>
            <person name="Huang E.J."/>
            <person name="Li L.F."/>
            <person name="Wei W."/>
            <person name="Gao Y.C."/>
            <person name="Liu J.Z."/>
            <person name="Shao H.Z."/>
            <person name="Wang X."/>
            <person name="Wang C.C."/>
            <person name="Yang T.C."/>
            <person name="Huo Q.B."/>
            <person name="Li W."/>
            <person name="Chen H.Y."/>
            <person name="Chen S.E."/>
            <person name="Zhou L.G."/>
            <person name="Ni X.B."/>
            <person name="Tian J.H."/>
            <person name="Sheng Y."/>
            <person name="Liu T."/>
            <person name="Pan Y.S."/>
            <person name="Xia L.Y."/>
            <person name="Li J."/>
            <person name="Zhao F."/>
            <person name="Cao W.C."/>
        </authorList>
    </citation>
    <scope>NUCLEOTIDE SEQUENCE [LARGE SCALE GENOMIC DNA]</scope>
    <source>
        <strain evidence="2">HaeL-2018</strain>
    </source>
</reference>
<dbReference type="EMBL" id="JABSTR010000011">
    <property type="protein sequence ID" value="KAH9382535.1"/>
    <property type="molecule type" value="Genomic_DNA"/>
</dbReference>
<dbReference type="OrthoDB" id="6495344at2759"/>
<dbReference type="Proteomes" id="UP000821853">
    <property type="component" value="Chromosome 9"/>
</dbReference>
<evidence type="ECO:0000256" key="1">
    <source>
        <dbReference type="SAM" id="MobiDB-lite"/>
    </source>
</evidence>
<evidence type="ECO:0000313" key="3">
    <source>
        <dbReference type="Proteomes" id="UP000821853"/>
    </source>
</evidence>
<gene>
    <name evidence="2" type="ORF">HPB48_021249</name>
</gene>
<name>A0A9J6H6R3_HAELO</name>
<accession>A0A9J6H6R3</accession>
<keyword evidence="3" id="KW-1185">Reference proteome</keyword>